<dbReference type="Proteomes" id="UP000515121">
    <property type="component" value="Unplaced"/>
</dbReference>
<accession>A0A6P6ACE0</accession>
<dbReference type="PANTHER" id="PTHR34676:SF8">
    <property type="entry name" value="TRANSMEMBRANE PROTEIN"/>
    <property type="match status" value="1"/>
</dbReference>
<dbReference type="GeneID" id="111308452"/>
<dbReference type="RefSeq" id="XP_022762512.1">
    <property type="nucleotide sequence ID" value="XM_022906777.1"/>
</dbReference>
<proteinExistence type="predicted"/>
<evidence type="ECO:0000313" key="1">
    <source>
        <dbReference type="Proteomes" id="UP000515121"/>
    </source>
</evidence>
<protein>
    <submittedName>
        <fullName evidence="2">Uncharacterized protein LOC111308452 isoform X1</fullName>
    </submittedName>
</protein>
<dbReference type="Pfam" id="PF14223">
    <property type="entry name" value="Retrotran_gag_2"/>
    <property type="match status" value="1"/>
</dbReference>
<evidence type="ECO:0000313" key="2">
    <source>
        <dbReference type="RefSeq" id="XP_022762512.1"/>
    </source>
</evidence>
<dbReference type="KEGG" id="dzi:111308452"/>
<dbReference type="AlphaFoldDB" id="A0A6P6ACE0"/>
<sequence>MANEIVATSIGSEGHSIVRPLLFVGDNYLYWKTRMGLFIQANDYQVWRVIVNGSQISMKMVDGREVIKQESEWDVNDIKMAKLNAKAMHILFCALGPNEYNKVFLYENTKEICDKLVVTHEGTNQVKETKIGMLTHDYELFKMKPDETISEMSNRFTDIINGLKALRKTYSNV</sequence>
<gene>
    <name evidence="2" type="primary">LOC111308452</name>
</gene>
<dbReference type="PANTHER" id="PTHR34676">
    <property type="entry name" value="DUF4219 DOMAIN-CONTAINING PROTEIN-RELATED"/>
    <property type="match status" value="1"/>
</dbReference>
<name>A0A6P6ACE0_DURZI</name>
<keyword evidence="1" id="KW-1185">Reference proteome</keyword>
<reference evidence="2" key="1">
    <citation type="submission" date="2025-08" db="UniProtKB">
        <authorList>
            <consortium name="RefSeq"/>
        </authorList>
    </citation>
    <scope>IDENTIFICATION</scope>
    <source>
        <tissue evidence="2">Fruit stalk</tissue>
    </source>
</reference>
<dbReference type="OrthoDB" id="1001852at2759"/>
<organism evidence="1 2">
    <name type="scientific">Durio zibethinus</name>
    <name type="common">Durian</name>
    <dbReference type="NCBI Taxonomy" id="66656"/>
    <lineage>
        <taxon>Eukaryota</taxon>
        <taxon>Viridiplantae</taxon>
        <taxon>Streptophyta</taxon>
        <taxon>Embryophyta</taxon>
        <taxon>Tracheophyta</taxon>
        <taxon>Spermatophyta</taxon>
        <taxon>Magnoliopsida</taxon>
        <taxon>eudicotyledons</taxon>
        <taxon>Gunneridae</taxon>
        <taxon>Pentapetalae</taxon>
        <taxon>rosids</taxon>
        <taxon>malvids</taxon>
        <taxon>Malvales</taxon>
        <taxon>Malvaceae</taxon>
        <taxon>Helicteroideae</taxon>
        <taxon>Durio</taxon>
    </lineage>
</organism>